<proteinExistence type="inferred from homology"/>
<evidence type="ECO:0000259" key="5">
    <source>
        <dbReference type="PROSITE" id="PS50203"/>
    </source>
</evidence>
<dbReference type="InterPro" id="IPR000169">
    <property type="entry name" value="Pept_cys_AS"/>
</dbReference>
<gene>
    <name evidence="6" type="ORF">MSAN_00761900</name>
</gene>
<feature type="active site" evidence="2 3">
    <location>
        <position position="122"/>
    </location>
</feature>
<dbReference type="GO" id="GO:0004198">
    <property type="term" value="F:calcium-dependent cysteine-type endopeptidase activity"/>
    <property type="evidence" value="ECO:0007669"/>
    <property type="project" value="InterPro"/>
</dbReference>
<dbReference type="SMART" id="SM00230">
    <property type="entry name" value="CysPc"/>
    <property type="match status" value="1"/>
</dbReference>
<evidence type="ECO:0000256" key="1">
    <source>
        <dbReference type="ARBA" id="ARBA00007623"/>
    </source>
</evidence>
<dbReference type="PRINTS" id="PR00704">
    <property type="entry name" value="CALPAIN"/>
</dbReference>
<keyword evidence="7" id="KW-1185">Reference proteome</keyword>
<dbReference type="PANTHER" id="PTHR10183:SF425">
    <property type="entry name" value="CALPAIN-5"/>
    <property type="match status" value="1"/>
</dbReference>
<feature type="compositionally biased region" description="Low complexity" evidence="4">
    <location>
        <begin position="621"/>
        <end position="657"/>
    </location>
</feature>
<evidence type="ECO:0000313" key="7">
    <source>
        <dbReference type="Proteomes" id="UP000623467"/>
    </source>
</evidence>
<dbReference type="GO" id="GO:0006508">
    <property type="term" value="P:proteolysis"/>
    <property type="evidence" value="ECO:0007669"/>
    <property type="project" value="UniProtKB-KW"/>
</dbReference>
<dbReference type="InterPro" id="IPR001300">
    <property type="entry name" value="Peptidase_C2_calpain_cat"/>
</dbReference>
<dbReference type="Pfam" id="PF00648">
    <property type="entry name" value="Peptidase_C2"/>
    <property type="match status" value="1"/>
</dbReference>
<dbReference type="CDD" id="cd00044">
    <property type="entry name" value="CysPc"/>
    <property type="match status" value="1"/>
</dbReference>
<feature type="active site" evidence="2 3">
    <location>
        <position position="308"/>
    </location>
</feature>
<reference evidence="6" key="1">
    <citation type="submission" date="2020-05" db="EMBL/GenBank/DDBJ databases">
        <title>Mycena genomes resolve the evolution of fungal bioluminescence.</title>
        <authorList>
            <person name="Tsai I.J."/>
        </authorList>
    </citation>
    <scope>NUCLEOTIDE SEQUENCE</scope>
    <source>
        <strain evidence="6">160909Yilan</strain>
    </source>
</reference>
<dbReference type="InterPro" id="IPR038765">
    <property type="entry name" value="Papain-like_cys_pep_sf"/>
</dbReference>
<comment type="caution">
    <text evidence="6">The sequence shown here is derived from an EMBL/GenBank/DDBJ whole genome shotgun (WGS) entry which is preliminary data.</text>
</comment>
<dbReference type="SUPFAM" id="SSF54001">
    <property type="entry name" value="Cysteine proteinases"/>
    <property type="match status" value="1"/>
</dbReference>
<feature type="active site" evidence="2 3">
    <location>
        <position position="328"/>
    </location>
</feature>
<dbReference type="Gene3D" id="3.90.70.10">
    <property type="entry name" value="Cysteine proteinases"/>
    <property type="match status" value="1"/>
</dbReference>
<dbReference type="PROSITE" id="PS00139">
    <property type="entry name" value="THIOL_PROTEASE_CYS"/>
    <property type="match status" value="1"/>
</dbReference>
<organism evidence="6 7">
    <name type="scientific">Mycena sanguinolenta</name>
    <dbReference type="NCBI Taxonomy" id="230812"/>
    <lineage>
        <taxon>Eukaryota</taxon>
        <taxon>Fungi</taxon>
        <taxon>Dikarya</taxon>
        <taxon>Basidiomycota</taxon>
        <taxon>Agaricomycotina</taxon>
        <taxon>Agaricomycetes</taxon>
        <taxon>Agaricomycetidae</taxon>
        <taxon>Agaricales</taxon>
        <taxon>Marasmiineae</taxon>
        <taxon>Mycenaceae</taxon>
        <taxon>Mycena</taxon>
    </lineage>
</organism>
<evidence type="ECO:0000256" key="4">
    <source>
        <dbReference type="SAM" id="MobiDB-lite"/>
    </source>
</evidence>
<keyword evidence="3" id="KW-0645">Protease</keyword>
<accession>A0A8H7DH64</accession>
<evidence type="ECO:0000256" key="2">
    <source>
        <dbReference type="PIRSR" id="PIRSR622684-1"/>
    </source>
</evidence>
<protein>
    <submittedName>
        <fullName evidence="6">Cysteine proteinase</fullName>
    </submittedName>
</protein>
<evidence type="ECO:0000313" key="6">
    <source>
        <dbReference type="EMBL" id="KAF7371261.1"/>
    </source>
</evidence>
<evidence type="ECO:0000256" key="3">
    <source>
        <dbReference type="PROSITE-ProRule" id="PRU00239"/>
    </source>
</evidence>
<sequence length="713" mass="78809">MPLFNLFKAKSADPAPNQASFTQPASKSGLVVTGELDKALEECKAAVARIAKECRTKNRRFRDIEFDLENDEYACLNGLVGLPDESYSPADTRRVGQIFDNPQFFVDGANSNDIMQGQVGDCWFLSALATMATAEGLVEKFCVARDEEIGVYGFIFFKDDHWVSVIIDDLLYTAIPKYEELNSSEKALYHNDKELYNKSARKGSQTLYFAKSGTDGETWVPLIEKAYAKLHGDYASLSGGYACEAIEDLTGGVSSFIQSKDIFDIDKFWTEELMKANKDRLFGCYFEPLDGTRSGDPSAKIFGLIGNHAYSVLRAVEAKGKRFVVIRNPWGNSEWTGPWSDGSKEWTAEWLEILPTLGHVFGDDGEFVMEYSDFLDCWDQIDRTLLFDSNWITSSHWLRVSARELPSAWTYGDVCFTITVPKSSFTIIVLSQLDSRYFKDISGRSYWTFDFLLFKRGQSEPVATSSQPRFYSRSVNLELELEAGDYVVHVRLDRMVRADRPKNYFNDNSGNWDQRKLSRVLTMRAQSQSIASNFKAETQSKNLIIPVEAVAGLNFADMEKKAIEKAEAQKKEAEAAALLANPPKVVTTTTTTTTTVTTIAADGTKTVTTNDVITEKPVENAASAPSDPAPAADSIPTIDPTATAEVKAADPAPAVVSPFPPAAATPEPDVSEDDTIFMGLRVYTDKEGGAATIGGQLRHEMEAAFANLGVKAN</sequence>
<dbReference type="Proteomes" id="UP000623467">
    <property type="component" value="Unassembled WGS sequence"/>
</dbReference>
<feature type="region of interest" description="Disordered" evidence="4">
    <location>
        <begin position="616"/>
        <end position="673"/>
    </location>
</feature>
<dbReference type="PANTHER" id="PTHR10183">
    <property type="entry name" value="CALPAIN"/>
    <property type="match status" value="1"/>
</dbReference>
<dbReference type="OrthoDB" id="424753at2759"/>
<keyword evidence="3" id="KW-0378">Hydrolase</keyword>
<comment type="similarity">
    <text evidence="1">Belongs to the peptidase C2 family.</text>
</comment>
<dbReference type="PROSITE" id="PS50203">
    <property type="entry name" value="CALPAIN_CAT"/>
    <property type="match status" value="1"/>
</dbReference>
<keyword evidence="3" id="KW-0788">Thiol protease</keyword>
<dbReference type="AlphaFoldDB" id="A0A8H7DH64"/>
<name>A0A8H7DH64_9AGAR</name>
<dbReference type="InterPro" id="IPR022684">
    <property type="entry name" value="Calpain_cysteine_protease"/>
</dbReference>
<feature type="domain" description="Calpain catalytic" evidence="5">
    <location>
        <begin position="60"/>
        <end position="387"/>
    </location>
</feature>
<dbReference type="EMBL" id="JACAZH010000004">
    <property type="protein sequence ID" value="KAF7371261.1"/>
    <property type="molecule type" value="Genomic_DNA"/>
</dbReference>